<reference evidence="1 2" key="1">
    <citation type="journal article" date="2019" name="Commun. Biol.">
        <title>The bagworm genome reveals a unique fibroin gene that provides high tensile strength.</title>
        <authorList>
            <person name="Kono N."/>
            <person name="Nakamura H."/>
            <person name="Ohtoshi R."/>
            <person name="Tomita M."/>
            <person name="Numata K."/>
            <person name="Arakawa K."/>
        </authorList>
    </citation>
    <scope>NUCLEOTIDE SEQUENCE [LARGE SCALE GENOMIC DNA]</scope>
</reference>
<proteinExistence type="predicted"/>
<name>A0A4C1V4C9_EUMVA</name>
<gene>
    <name evidence="1" type="ORF">EVAR_16710_1</name>
</gene>
<evidence type="ECO:0000313" key="2">
    <source>
        <dbReference type="Proteomes" id="UP000299102"/>
    </source>
</evidence>
<dbReference type="EMBL" id="BGZK01000277">
    <property type="protein sequence ID" value="GBP33673.1"/>
    <property type="molecule type" value="Genomic_DNA"/>
</dbReference>
<dbReference type="Proteomes" id="UP000299102">
    <property type="component" value="Unassembled WGS sequence"/>
</dbReference>
<sequence length="173" mass="20030">MIDVKPSTPKLHKMGHGATSCVDVNNHSRIIIARRVFSLSIRVGQCVAFQTPVALTRPGLLQQGAFRYSLMWRTGVEDRELLWLTRTAMKKQPTGYFYSDTCRRRGSIYPTWQFNSTLTFRTFLSNMVVLEFYPLRDFVVARPDLVPSGFRRRRHGAVARYACERVRTCRLQP</sequence>
<evidence type="ECO:0000313" key="1">
    <source>
        <dbReference type="EMBL" id="GBP33673.1"/>
    </source>
</evidence>
<protein>
    <submittedName>
        <fullName evidence="1">Uncharacterized protein</fullName>
    </submittedName>
</protein>
<dbReference type="AlphaFoldDB" id="A0A4C1V4C9"/>
<comment type="caution">
    <text evidence="1">The sequence shown here is derived from an EMBL/GenBank/DDBJ whole genome shotgun (WGS) entry which is preliminary data.</text>
</comment>
<organism evidence="1 2">
    <name type="scientific">Eumeta variegata</name>
    <name type="common">Bagworm moth</name>
    <name type="synonym">Eumeta japonica</name>
    <dbReference type="NCBI Taxonomy" id="151549"/>
    <lineage>
        <taxon>Eukaryota</taxon>
        <taxon>Metazoa</taxon>
        <taxon>Ecdysozoa</taxon>
        <taxon>Arthropoda</taxon>
        <taxon>Hexapoda</taxon>
        <taxon>Insecta</taxon>
        <taxon>Pterygota</taxon>
        <taxon>Neoptera</taxon>
        <taxon>Endopterygota</taxon>
        <taxon>Lepidoptera</taxon>
        <taxon>Glossata</taxon>
        <taxon>Ditrysia</taxon>
        <taxon>Tineoidea</taxon>
        <taxon>Psychidae</taxon>
        <taxon>Oiketicinae</taxon>
        <taxon>Eumeta</taxon>
    </lineage>
</organism>
<keyword evidence="2" id="KW-1185">Reference proteome</keyword>
<accession>A0A4C1V4C9</accession>